<evidence type="ECO:0000313" key="7">
    <source>
        <dbReference type="EMBL" id="OAB47373.1"/>
    </source>
</evidence>
<gene>
    <name evidence="7" type="ORF">PBAT_06650</name>
</gene>
<dbReference type="AlphaFoldDB" id="A0A168Q4D3"/>
<dbReference type="OrthoDB" id="9802872at2"/>
<evidence type="ECO:0000256" key="3">
    <source>
        <dbReference type="ARBA" id="ARBA00022898"/>
    </source>
</evidence>
<dbReference type="Gene3D" id="3.90.1150.10">
    <property type="entry name" value="Aspartate Aminotransferase, domain 1"/>
    <property type="match status" value="1"/>
</dbReference>
<keyword evidence="4 7" id="KW-0456">Lyase</keyword>
<name>A0A168Q4D3_9BACL</name>
<reference evidence="7 8" key="1">
    <citation type="submission" date="2016-03" db="EMBL/GenBank/DDBJ databases">
        <title>Draft genome sequence of Paenibacillus antarcticus CECT 5836.</title>
        <authorList>
            <person name="Shin S.-K."/>
            <person name="Yi H."/>
        </authorList>
    </citation>
    <scope>NUCLEOTIDE SEQUENCE [LARGE SCALE GENOMIC DNA]</scope>
    <source>
        <strain evidence="7 8">CECT 5836</strain>
    </source>
</reference>
<dbReference type="InterPro" id="IPR015424">
    <property type="entry name" value="PyrdxlP-dep_Trfase"/>
</dbReference>
<dbReference type="EMBL" id="LVJI01000007">
    <property type="protein sequence ID" value="OAB47373.1"/>
    <property type="molecule type" value="Genomic_DNA"/>
</dbReference>
<evidence type="ECO:0000256" key="5">
    <source>
        <dbReference type="ARBA" id="ARBA00037974"/>
    </source>
</evidence>
<dbReference type="Proteomes" id="UP000077355">
    <property type="component" value="Unassembled WGS sequence"/>
</dbReference>
<evidence type="ECO:0000256" key="2">
    <source>
        <dbReference type="ARBA" id="ARBA00012224"/>
    </source>
</evidence>
<evidence type="ECO:0000256" key="1">
    <source>
        <dbReference type="ARBA" id="ARBA00001933"/>
    </source>
</evidence>
<comment type="caution">
    <text evidence="7">The sequence shown here is derived from an EMBL/GenBank/DDBJ whole genome shotgun (WGS) entry which is preliminary data.</text>
</comment>
<feature type="domain" description="Aminotransferase class I/classII large" evidence="6">
    <location>
        <begin position="75"/>
        <end position="388"/>
    </location>
</feature>
<dbReference type="InterPro" id="IPR004839">
    <property type="entry name" value="Aminotransferase_I/II_large"/>
</dbReference>
<protein>
    <recommendedName>
        <fullName evidence="2">cysteine-S-conjugate beta-lyase</fullName>
        <ecNumber evidence="2">4.4.1.13</ecNumber>
    </recommendedName>
</protein>
<evidence type="ECO:0000259" key="6">
    <source>
        <dbReference type="Pfam" id="PF00155"/>
    </source>
</evidence>
<dbReference type="NCBIfam" id="TIGR04350">
    <property type="entry name" value="C_S_lyase_PatB"/>
    <property type="match status" value="1"/>
</dbReference>
<dbReference type="EC" id="4.4.1.13" evidence="2"/>
<dbReference type="PANTHER" id="PTHR43525:SF1">
    <property type="entry name" value="PROTEIN MALY"/>
    <property type="match status" value="1"/>
</dbReference>
<evidence type="ECO:0000313" key="8">
    <source>
        <dbReference type="Proteomes" id="UP000077355"/>
    </source>
</evidence>
<dbReference type="CDD" id="cd00609">
    <property type="entry name" value="AAT_like"/>
    <property type="match status" value="1"/>
</dbReference>
<dbReference type="PANTHER" id="PTHR43525">
    <property type="entry name" value="PROTEIN MALY"/>
    <property type="match status" value="1"/>
</dbReference>
<dbReference type="InterPro" id="IPR027619">
    <property type="entry name" value="C-S_lyase_PatB-like"/>
</dbReference>
<dbReference type="GO" id="GO:0030170">
    <property type="term" value="F:pyridoxal phosphate binding"/>
    <property type="evidence" value="ECO:0007669"/>
    <property type="project" value="InterPro"/>
</dbReference>
<dbReference type="RefSeq" id="WP_068647781.1">
    <property type="nucleotide sequence ID" value="NZ_CP043611.1"/>
</dbReference>
<evidence type="ECO:0000256" key="4">
    <source>
        <dbReference type="ARBA" id="ARBA00023239"/>
    </source>
</evidence>
<keyword evidence="8" id="KW-1185">Reference proteome</keyword>
<proteinExistence type="inferred from homology"/>
<comment type="cofactor">
    <cofactor evidence="1">
        <name>pyridoxal 5'-phosphate</name>
        <dbReference type="ChEBI" id="CHEBI:597326"/>
    </cofactor>
</comment>
<dbReference type="Gene3D" id="3.40.640.10">
    <property type="entry name" value="Type I PLP-dependent aspartate aminotransferase-like (Major domain)"/>
    <property type="match status" value="1"/>
</dbReference>
<organism evidence="7 8">
    <name type="scientific">Paenibacillus antarcticus</name>
    <dbReference type="NCBI Taxonomy" id="253703"/>
    <lineage>
        <taxon>Bacteria</taxon>
        <taxon>Bacillati</taxon>
        <taxon>Bacillota</taxon>
        <taxon>Bacilli</taxon>
        <taxon>Bacillales</taxon>
        <taxon>Paenibacillaceae</taxon>
        <taxon>Paenibacillus</taxon>
    </lineage>
</organism>
<comment type="similarity">
    <text evidence="5">Belongs to the class-II pyridoxal-phosphate-dependent aminotransferase family. MalY/PatB cystathionine beta-lyase subfamily.</text>
</comment>
<keyword evidence="3" id="KW-0663">Pyridoxal phosphate</keyword>
<dbReference type="SUPFAM" id="SSF53383">
    <property type="entry name" value="PLP-dependent transferases"/>
    <property type="match status" value="1"/>
</dbReference>
<accession>A0A168Q4D3</accession>
<dbReference type="Pfam" id="PF00155">
    <property type="entry name" value="Aminotran_1_2"/>
    <property type="match status" value="1"/>
</dbReference>
<sequence length="393" mass="44732">MKYNFDTTIARENTNSTKWDPAIFKKMRGFDGDGILPLWVADMDFRAPEVIIDALKTRVEHGIFGYSSPLEDYYAALSWWQKSRHDWEIKEEWVTITPGIVPALNFMIRALSNEGDQVIIQEPVYSPFRSTVENNNRVVANNPLLLVNGNYEMNYDQLERLASNPLTKMLILCSPHNPMGMVWSSEQLRKMGKICNQNGVIVISDEIHNDLIMSGNKHMTYALLGEEFANNAVICTAPSKTFNIAGLQTSNIIIPNPNIKEKIDLEIEKSSLTEQNLFGIVATTAAYSEEGAEWLDQLLTYLESNADFINQFVKERMPNVRFIKPQATYLAWLDFKETAIYEELDKKILEEAKVLLNNGTMFGLGGEGYMRINFACPRSTLEEALERIATLFE</sequence>
<dbReference type="InterPro" id="IPR015422">
    <property type="entry name" value="PyrdxlP-dep_Trfase_small"/>
</dbReference>
<dbReference type="InterPro" id="IPR051798">
    <property type="entry name" value="Class-II_PLP-Dep_Aminotrans"/>
</dbReference>
<dbReference type="InterPro" id="IPR015421">
    <property type="entry name" value="PyrdxlP-dep_Trfase_major"/>
</dbReference>
<dbReference type="GO" id="GO:0047804">
    <property type="term" value="F:cysteine-S-conjugate beta-lyase activity"/>
    <property type="evidence" value="ECO:0007669"/>
    <property type="project" value="UniProtKB-EC"/>
</dbReference>